<feature type="compositionally biased region" description="Polar residues" evidence="1">
    <location>
        <begin position="121"/>
        <end position="147"/>
    </location>
</feature>
<keyword evidence="3" id="KW-1185">Reference proteome</keyword>
<reference evidence="2 3" key="1">
    <citation type="submission" date="2021-07" db="EMBL/GenBank/DDBJ databases">
        <title>The Aristolochia fimbriata genome: insights into angiosperm evolution, floral development and chemical biosynthesis.</title>
        <authorList>
            <person name="Jiao Y."/>
        </authorList>
    </citation>
    <scope>NUCLEOTIDE SEQUENCE [LARGE SCALE GENOMIC DNA]</scope>
    <source>
        <strain evidence="2">IBCAS-2021</strain>
        <tissue evidence="2">Leaf</tissue>
    </source>
</reference>
<feature type="compositionally biased region" description="Polar residues" evidence="1">
    <location>
        <begin position="1"/>
        <end position="12"/>
    </location>
</feature>
<feature type="region of interest" description="Disordered" evidence="1">
    <location>
        <begin position="101"/>
        <end position="147"/>
    </location>
</feature>
<comment type="caution">
    <text evidence="2">The sequence shown here is derived from an EMBL/GenBank/DDBJ whole genome shotgun (WGS) entry which is preliminary data.</text>
</comment>
<dbReference type="AlphaFoldDB" id="A0AAV7E1D3"/>
<evidence type="ECO:0000313" key="3">
    <source>
        <dbReference type="Proteomes" id="UP000825729"/>
    </source>
</evidence>
<name>A0AAV7E1D3_ARIFI</name>
<gene>
    <name evidence="2" type="ORF">H6P81_017485</name>
</gene>
<evidence type="ECO:0000256" key="1">
    <source>
        <dbReference type="SAM" id="MobiDB-lite"/>
    </source>
</evidence>
<protein>
    <submittedName>
        <fullName evidence="2">Uncharacterized protein</fullName>
    </submittedName>
</protein>
<accession>A0AAV7E1D3</accession>
<dbReference type="Proteomes" id="UP000825729">
    <property type="component" value="Unassembled WGS sequence"/>
</dbReference>
<organism evidence="2 3">
    <name type="scientific">Aristolochia fimbriata</name>
    <name type="common">White veined hardy Dutchman's pipe vine</name>
    <dbReference type="NCBI Taxonomy" id="158543"/>
    <lineage>
        <taxon>Eukaryota</taxon>
        <taxon>Viridiplantae</taxon>
        <taxon>Streptophyta</taxon>
        <taxon>Embryophyta</taxon>
        <taxon>Tracheophyta</taxon>
        <taxon>Spermatophyta</taxon>
        <taxon>Magnoliopsida</taxon>
        <taxon>Magnoliidae</taxon>
        <taxon>Piperales</taxon>
        <taxon>Aristolochiaceae</taxon>
        <taxon>Aristolochia</taxon>
    </lineage>
</organism>
<evidence type="ECO:0000313" key="2">
    <source>
        <dbReference type="EMBL" id="KAG9441631.1"/>
    </source>
</evidence>
<sequence length="195" mass="21528">MVGNQDQSTRASQLPAWLLTPTPPVRNIRNIDQTNEAFTRIPWYLEPVNEPRSGPSPGRLISAPPWISEYQSRNDSSSTATRSINISHDWLSMASSTASLSSSSDQLRNGEARPSGWSRIGGQSRTSSAGIRNWQSVASGTSSAPTSCNEDQINRFSSYQQHQRTVASYMVDEGRRTRASYLLEGDQRTRASYSG</sequence>
<dbReference type="EMBL" id="JAINDJ010000007">
    <property type="protein sequence ID" value="KAG9441631.1"/>
    <property type="molecule type" value="Genomic_DNA"/>
</dbReference>
<proteinExistence type="predicted"/>
<feature type="region of interest" description="Disordered" evidence="1">
    <location>
        <begin position="1"/>
        <end position="24"/>
    </location>
</feature>